<organism evidence="2 3">
    <name type="scientific">Leptolinea tardivitalis</name>
    <dbReference type="NCBI Taxonomy" id="229920"/>
    <lineage>
        <taxon>Bacteria</taxon>
        <taxon>Bacillati</taxon>
        <taxon>Chloroflexota</taxon>
        <taxon>Anaerolineae</taxon>
        <taxon>Anaerolineales</taxon>
        <taxon>Anaerolineaceae</taxon>
        <taxon>Leptolinea</taxon>
    </lineage>
</organism>
<dbReference type="InterPro" id="IPR025098">
    <property type="entry name" value="DUF4013"/>
</dbReference>
<dbReference type="Proteomes" id="UP000050430">
    <property type="component" value="Unassembled WGS sequence"/>
</dbReference>
<dbReference type="Pfam" id="PF13197">
    <property type="entry name" value="DUF4013"/>
    <property type="match status" value="1"/>
</dbReference>
<feature type="transmembrane region" description="Helical" evidence="1">
    <location>
        <begin position="107"/>
        <end position="140"/>
    </location>
</feature>
<evidence type="ECO:0000256" key="1">
    <source>
        <dbReference type="SAM" id="Phobius"/>
    </source>
</evidence>
<evidence type="ECO:0000313" key="3">
    <source>
        <dbReference type="Proteomes" id="UP000050430"/>
    </source>
</evidence>
<gene>
    <name evidence="2" type="ORF">ADM99_05080</name>
</gene>
<feature type="transmembrane region" description="Helical" evidence="1">
    <location>
        <begin position="160"/>
        <end position="178"/>
    </location>
</feature>
<reference evidence="2 3" key="1">
    <citation type="submission" date="2015-07" db="EMBL/GenBank/DDBJ databases">
        <title>Genome sequence of Leptolinea tardivitalis DSM 16556.</title>
        <authorList>
            <person name="Hemp J."/>
            <person name="Ward L.M."/>
            <person name="Pace L.A."/>
            <person name="Fischer W.W."/>
        </authorList>
    </citation>
    <scope>NUCLEOTIDE SEQUENCE [LARGE SCALE GENOMIC DNA]</scope>
    <source>
        <strain evidence="2 3">YMTK-2</strain>
    </source>
</reference>
<sequence length="218" mass="23703">MDFGSPFSFAFKDQNWFKKLIIPGLIFLIPIVGWFYLLGWGLEITLQIIRKEPVVIPETDFGKFLSRGLKAFVISFVYSIPTMIFQIPSTLSNAMAQSASSDNGTGAILGGLAIITICTSILNLIYSLVMVFILPAAYALFLNNNEEIGAGFRLGEIFALIKKAPVAYLLTWLGSLIAGMIGGAGVIACVVGLLITIPFSTLIIAHFYGQAYNEATKF</sequence>
<dbReference type="OrthoDB" id="9799578at2"/>
<keyword evidence="1" id="KW-0472">Membrane</keyword>
<feature type="transmembrane region" description="Helical" evidence="1">
    <location>
        <begin position="184"/>
        <end position="208"/>
    </location>
</feature>
<dbReference type="RefSeq" id="WP_062421454.1">
    <property type="nucleotide sequence ID" value="NZ_BBYA01000008.1"/>
</dbReference>
<feature type="transmembrane region" description="Helical" evidence="1">
    <location>
        <begin position="20"/>
        <end position="42"/>
    </location>
</feature>
<keyword evidence="3" id="KW-1185">Reference proteome</keyword>
<evidence type="ECO:0000313" key="2">
    <source>
        <dbReference type="EMBL" id="KPL72506.1"/>
    </source>
</evidence>
<protein>
    <recommendedName>
        <fullName evidence="4">DUF4013 domain-containing protein</fullName>
    </recommendedName>
</protein>
<dbReference type="AlphaFoldDB" id="A0A0N8GLH4"/>
<keyword evidence="1" id="KW-1133">Transmembrane helix</keyword>
<dbReference type="EMBL" id="LGCK01000007">
    <property type="protein sequence ID" value="KPL72506.1"/>
    <property type="molecule type" value="Genomic_DNA"/>
</dbReference>
<proteinExistence type="predicted"/>
<comment type="caution">
    <text evidence="2">The sequence shown here is derived from an EMBL/GenBank/DDBJ whole genome shotgun (WGS) entry which is preliminary data.</text>
</comment>
<evidence type="ECO:0008006" key="4">
    <source>
        <dbReference type="Google" id="ProtNLM"/>
    </source>
</evidence>
<name>A0A0N8GLH4_9CHLR</name>
<feature type="transmembrane region" description="Helical" evidence="1">
    <location>
        <begin position="69"/>
        <end position="87"/>
    </location>
</feature>
<keyword evidence="1" id="KW-0812">Transmembrane</keyword>
<accession>A0A0N8GLH4</accession>